<dbReference type="HAMAP" id="MF_00311">
    <property type="entry name" value="ATP_synth_E_arch"/>
    <property type="match status" value="1"/>
</dbReference>
<dbReference type="InterPro" id="IPR002842">
    <property type="entry name" value="ATPase_V1_Esu"/>
</dbReference>
<keyword evidence="4" id="KW-0375">Hydrogen ion transport</keyword>
<gene>
    <name evidence="4" type="primary">atpE</name>
    <name evidence="5" type="ORF">J2Z44_002997</name>
</gene>
<dbReference type="SUPFAM" id="SSF160527">
    <property type="entry name" value="V-type ATPase subunit E-like"/>
    <property type="match status" value="1"/>
</dbReference>
<dbReference type="Gene3D" id="1.20.5.620">
    <property type="entry name" value="F1F0 ATP synthase subunit B, membrane domain"/>
    <property type="match status" value="1"/>
</dbReference>
<dbReference type="Gene3D" id="3.30.2320.30">
    <property type="entry name" value="ATP synthase, E subunit, C-terminal"/>
    <property type="match status" value="1"/>
</dbReference>
<keyword evidence="3 4" id="KW-0406">Ion transport</keyword>
<comment type="function">
    <text evidence="4">Produces ATP from ADP in the presence of a proton gradient across the membrane.</text>
</comment>
<dbReference type="InterPro" id="IPR038495">
    <property type="entry name" value="ATPase_E_C"/>
</dbReference>
<accession>A0ABS4K5V6</accession>
<evidence type="ECO:0000256" key="2">
    <source>
        <dbReference type="ARBA" id="ARBA00022448"/>
    </source>
</evidence>
<evidence type="ECO:0000256" key="3">
    <source>
        <dbReference type="ARBA" id="ARBA00023065"/>
    </source>
</evidence>
<evidence type="ECO:0000256" key="1">
    <source>
        <dbReference type="ARBA" id="ARBA00005901"/>
    </source>
</evidence>
<keyword evidence="6" id="KW-1185">Reference proteome</keyword>
<reference evidence="5 6" key="1">
    <citation type="submission" date="2021-03" db="EMBL/GenBank/DDBJ databases">
        <title>Genomic Encyclopedia of Type Strains, Phase IV (KMG-IV): sequencing the most valuable type-strain genomes for metagenomic binning, comparative biology and taxonomic classification.</title>
        <authorList>
            <person name="Goeker M."/>
        </authorList>
    </citation>
    <scope>NUCLEOTIDE SEQUENCE [LARGE SCALE GENOMIC DNA]</scope>
    <source>
        <strain evidence="5 6">DSM 28650</strain>
    </source>
</reference>
<organism evidence="5 6">
    <name type="scientific">Clostridium punense</name>
    <dbReference type="NCBI Taxonomy" id="1054297"/>
    <lineage>
        <taxon>Bacteria</taxon>
        <taxon>Bacillati</taxon>
        <taxon>Bacillota</taxon>
        <taxon>Clostridia</taxon>
        <taxon>Eubacteriales</taxon>
        <taxon>Clostridiaceae</taxon>
        <taxon>Clostridium</taxon>
    </lineage>
</organism>
<evidence type="ECO:0000313" key="5">
    <source>
        <dbReference type="EMBL" id="MBP2023162.1"/>
    </source>
</evidence>
<keyword evidence="2 4" id="KW-0813">Transport</keyword>
<evidence type="ECO:0000256" key="4">
    <source>
        <dbReference type="HAMAP-Rule" id="MF_00311"/>
    </source>
</evidence>
<dbReference type="Proteomes" id="UP001519308">
    <property type="component" value="Unassembled WGS sequence"/>
</dbReference>
<sequence>MSNLENLTSKIIKDAEFKADSILKEAQNKEAEIISKKVEAASKVTSIILESATLEAKAIIDRAISKAELEVRNKKLLAKQEVMDKVFKEAEHRLSKINLEVFQQYVKTSILSLDIDGDEKIIMSIDDKAKLPQNFLEELNNMLIANGKIGNIEFSDETRDLNGGYILTKGGIEINNSFKSMISSFRDELEYGVNKILFDGN</sequence>
<comment type="caution">
    <text evidence="5">The sequence shown here is derived from an EMBL/GenBank/DDBJ whole genome shotgun (WGS) entry which is preliminary data.</text>
</comment>
<dbReference type="EMBL" id="JAGGLL010000024">
    <property type="protein sequence ID" value="MBP2023162.1"/>
    <property type="molecule type" value="Genomic_DNA"/>
</dbReference>
<protein>
    <recommendedName>
        <fullName evidence="4">V-type proton ATPase subunit E</fullName>
    </recommendedName>
    <alternativeName>
        <fullName evidence="4">V-ATPase subunit E</fullName>
    </alternativeName>
</protein>
<evidence type="ECO:0000313" key="6">
    <source>
        <dbReference type="Proteomes" id="UP001519308"/>
    </source>
</evidence>
<keyword evidence="4" id="KW-0066">ATP synthesis</keyword>
<proteinExistence type="inferred from homology"/>
<dbReference type="Pfam" id="PF01991">
    <property type="entry name" value="vATP-synt_E"/>
    <property type="match status" value="1"/>
</dbReference>
<name>A0ABS4K5V6_9CLOT</name>
<dbReference type="RefSeq" id="WP_021284966.1">
    <property type="nucleotide sequence ID" value="NZ_JAGGLL010000024.1"/>
</dbReference>
<comment type="similarity">
    <text evidence="1 4">Belongs to the V-ATPase E subunit family.</text>
</comment>